<keyword evidence="11" id="KW-0770">Synapse</keyword>
<gene>
    <name evidence="19" type="ORF">KC01_LOCUS23952</name>
</gene>
<keyword evidence="14 18" id="KW-0472">Membrane</keyword>
<dbReference type="SUPFAM" id="SSF103473">
    <property type="entry name" value="MFS general substrate transporter"/>
    <property type="match status" value="1"/>
</dbReference>
<evidence type="ECO:0008006" key="21">
    <source>
        <dbReference type="Google" id="ProtNLM"/>
    </source>
</evidence>
<dbReference type="GO" id="GO:0030672">
    <property type="term" value="C:synaptic vesicle membrane"/>
    <property type="evidence" value="ECO:0007669"/>
    <property type="project" value="UniProtKB-SubCell"/>
</dbReference>
<dbReference type="FunFam" id="1.20.1250.20:FF:000004">
    <property type="entry name" value="vesicular glutamate transporter 2 isoform X1"/>
    <property type="match status" value="1"/>
</dbReference>
<dbReference type="GO" id="GO:0060076">
    <property type="term" value="C:excitatory synapse"/>
    <property type="evidence" value="ECO:0007669"/>
    <property type="project" value="TreeGrafter"/>
</dbReference>
<keyword evidence="3" id="KW-0813">Transport</keyword>
<dbReference type="GO" id="GO:0035249">
    <property type="term" value="P:synaptic transmission, glutamatergic"/>
    <property type="evidence" value="ECO:0007669"/>
    <property type="project" value="TreeGrafter"/>
</dbReference>
<feature type="transmembrane region" description="Helical" evidence="18">
    <location>
        <begin position="399"/>
        <end position="420"/>
    </location>
</feature>
<accession>A0AAV2KYG6</accession>
<proteinExistence type="predicted"/>
<evidence type="ECO:0000256" key="4">
    <source>
        <dbReference type="ARBA" id="ARBA00022449"/>
    </source>
</evidence>
<dbReference type="InterPro" id="IPR050382">
    <property type="entry name" value="MFS_Na/Anion_cotransporter"/>
</dbReference>
<dbReference type="GO" id="GO:0006814">
    <property type="term" value="P:sodium ion transport"/>
    <property type="evidence" value="ECO:0007669"/>
    <property type="project" value="UniProtKB-KW"/>
</dbReference>
<evidence type="ECO:0000256" key="18">
    <source>
        <dbReference type="SAM" id="Phobius"/>
    </source>
</evidence>
<keyword evidence="15" id="KW-0325">Glycoprotein</keyword>
<evidence type="ECO:0000256" key="5">
    <source>
        <dbReference type="ARBA" id="ARBA00022475"/>
    </source>
</evidence>
<evidence type="ECO:0000256" key="3">
    <source>
        <dbReference type="ARBA" id="ARBA00022448"/>
    </source>
</evidence>
<feature type="transmembrane region" description="Helical" evidence="18">
    <location>
        <begin position="71"/>
        <end position="99"/>
    </location>
</feature>
<dbReference type="GO" id="GO:0050803">
    <property type="term" value="P:regulation of synapse structure or activity"/>
    <property type="evidence" value="ECO:0007669"/>
    <property type="project" value="TreeGrafter"/>
</dbReference>
<dbReference type="GO" id="GO:0005313">
    <property type="term" value="F:L-glutamate transmembrane transporter activity"/>
    <property type="evidence" value="ECO:0007669"/>
    <property type="project" value="TreeGrafter"/>
</dbReference>
<dbReference type="EMBL" id="OZ035842">
    <property type="protein sequence ID" value="CAL1595081.1"/>
    <property type="molecule type" value="Genomic_DNA"/>
</dbReference>
<keyword evidence="17" id="KW-0968">Cytoplasmic vesicle</keyword>
<feature type="transmembrane region" description="Helical" evidence="18">
    <location>
        <begin position="310"/>
        <end position="328"/>
    </location>
</feature>
<keyword evidence="6" id="KW-0592">Phosphate transport</keyword>
<dbReference type="GO" id="GO:0098700">
    <property type="term" value="P:neurotransmitter loading into synaptic vesicle"/>
    <property type="evidence" value="ECO:0007669"/>
    <property type="project" value="TreeGrafter"/>
</dbReference>
<feature type="transmembrane region" description="Helical" evidence="18">
    <location>
        <begin position="229"/>
        <end position="251"/>
    </location>
</feature>
<sequence>MEPGKEGAAPTSKEGIKQLAGKALGHLYRRLERKQQTSEAIELTEDGRPRSDGERRTPLCDCTCFGLPRRYIIAILSGLGFCISFGIRCNLGVAIVSMVNPRTVHENGKIIIKEGVTYPACHGIWSKWAPPLERSRLATLSFCGSYAGAVVAMPLAGILVQYTGWSSVFYVYGSFGIVWYMFWVLVSYESPAEHPTITEEERRYIEESIGESAQLMGAMEKFKTPWKKFFTSMPVYAIIVANFCRSWTFYLLLISQPAYFEEVFGFEISKVGMVSALPHLVMTIIVPLGGQLADYLRTHNIMSTTTVRKIMNCGGFGMEATLLLVVGYSHSKGVAISFLVLAVGFSGFAISGFNVNHLDIAPRYASILMGISNGVGTLSGMVCPLIVGAMTKNKTREEWQYVFLIASLVHYGGVIFYGLFASGEKQPWADPEETSDEKCGFIDEDELAEETGDITQGYGAIAGPAKSYGATAQLNGGWVQDWDKTEQYVQEPAQNVYAERGYS</sequence>
<feature type="transmembrane region" description="Helical" evidence="18">
    <location>
        <begin position="367"/>
        <end position="387"/>
    </location>
</feature>
<feature type="transmembrane region" description="Helical" evidence="18">
    <location>
        <begin position="334"/>
        <end position="355"/>
    </location>
</feature>
<evidence type="ECO:0000256" key="12">
    <source>
        <dbReference type="ARBA" id="ARBA00023053"/>
    </source>
</evidence>
<dbReference type="InterPro" id="IPR036259">
    <property type="entry name" value="MFS_trans_sf"/>
</dbReference>
<dbReference type="FunFam" id="1.20.1250.20:FF:001045">
    <property type="entry name" value="Solute carrier family 17 (sodium phosphate), member 3"/>
    <property type="match status" value="1"/>
</dbReference>
<feature type="transmembrane region" description="Helical" evidence="18">
    <location>
        <begin position="271"/>
        <end position="289"/>
    </location>
</feature>
<dbReference type="GO" id="GO:0015297">
    <property type="term" value="F:antiporter activity"/>
    <property type="evidence" value="ECO:0007669"/>
    <property type="project" value="UniProtKB-KW"/>
</dbReference>
<reference evidence="19 20" key="1">
    <citation type="submission" date="2024-04" db="EMBL/GenBank/DDBJ databases">
        <authorList>
            <person name="Waldvogel A.-M."/>
            <person name="Schoenle A."/>
        </authorList>
    </citation>
    <scope>NUCLEOTIDE SEQUENCE [LARGE SCALE GENOMIC DNA]</scope>
</reference>
<evidence type="ECO:0000313" key="19">
    <source>
        <dbReference type="EMBL" id="CAL1595081.1"/>
    </source>
</evidence>
<evidence type="ECO:0000256" key="11">
    <source>
        <dbReference type="ARBA" id="ARBA00023018"/>
    </source>
</evidence>
<keyword evidence="20" id="KW-1185">Reference proteome</keyword>
<protein>
    <recommendedName>
        <fullName evidence="21">Major facilitator superfamily (MFS) profile domain-containing protein</fullName>
    </recommendedName>
</protein>
<evidence type="ECO:0000256" key="8">
    <source>
        <dbReference type="ARBA" id="ARBA00022775"/>
    </source>
</evidence>
<keyword evidence="8" id="KW-0532">Neurotransmitter transport</keyword>
<keyword evidence="9" id="KW-0769">Symport</keyword>
<evidence type="ECO:0000313" key="20">
    <source>
        <dbReference type="Proteomes" id="UP001497482"/>
    </source>
</evidence>
<evidence type="ECO:0000256" key="14">
    <source>
        <dbReference type="ARBA" id="ARBA00023136"/>
    </source>
</evidence>
<dbReference type="InterPro" id="IPR011701">
    <property type="entry name" value="MFS"/>
</dbReference>
<keyword evidence="5" id="KW-1003">Cell membrane</keyword>
<name>A0AAV2KYG6_KNICA</name>
<dbReference type="Gene3D" id="1.20.1250.20">
    <property type="entry name" value="MFS general substrate transporter like domains"/>
    <property type="match status" value="2"/>
</dbReference>
<keyword evidence="7 18" id="KW-0812">Transmembrane</keyword>
<keyword evidence="4" id="KW-0050">Antiport</keyword>
<keyword evidence="12" id="KW-0915">Sodium</keyword>
<organism evidence="19 20">
    <name type="scientific">Knipowitschia caucasica</name>
    <name type="common">Caucasian dwarf goby</name>
    <name type="synonym">Pomatoschistus caucasicus</name>
    <dbReference type="NCBI Taxonomy" id="637954"/>
    <lineage>
        <taxon>Eukaryota</taxon>
        <taxon>Metazoa</taxon>
        <taxon>Chordata</taxon>
        <taxon>Craniata</taxon>
        <taxon>Vertebrata</taxon>
        <taxon>Euteleostomi</taxon>
        <taxon>Actinopterygii</taxon>
        <taxon>Neopterygii</taxon>
        <taxon>Teleostei</taxon>
        <taxon>Neoteleostei</taxon>
        <taxon>Acanthomorphata</taxon>
        <taxon>Gobiaria</taxon>
        <taxon>Gobiiformes</taxon>
        <taxon>Gobioidei</taxon>
        <taxon>Gobiidae</taxon>
        <taxon>Gobiinae</taxon>
        <taxon>Knipowitschia</taxon>
    </lineage>
</organism>
<evidence type="ECO:0000256" key="7">
    <source>
        <dbReference type="ARBA" id="ARBA00022692"/>
    </source>
</evidence>
<dbReference type="AlphaFoldDB" id="A0AAV2KYG6"/>
<evidence type="ECO:0000256" key="13">
    <source>
        <dbReference type="ARBA" id="ARBA00023065"/>
    </source>
</evidence>
<keyword evidence="16" id="KW-0739">Sodium transport</keyword>
<comment type="subcellular location">
    <subcellularLocation>
        <location evidence="2">Cell membrane</location>
        <topology evidence="2">Multi-pass membrane protein</topology>
    </subcellularLocation>
    <subcellularLocation>
        <location evidence="1">Cytoplasmic vesicle</location>
        <location evidence="1">Secretory vesicle</location>
        <location evidence="1">Synaptic vesicle membrane</location>
    </subcellularLocation>
</comment>
<dbReference type="Pfam" id="PF07690">
    <property type="entry name" value="MFS_1"/>
    <property type="match status" value="1"/>
</dbReference>
<dbReference type="PANTHER" id="PTHR11662:SF201">
    <property type="entry name" value="VESICULAR GLUTAMATE TRANSPORTER 2"/>
    <property type="match status" value="1"/>
</dbReference>
<dbReference type="GO" id="GO:0006817">
    <property type="term" value="P:phosphate ion transport"/>
    <property type="evidence" value="ECO:0007669"/>
    <property type="project" value="UniProtKB-KW"/>
</dbReference>
<evidence type="ECO:0000256" key="2">
    <source>
        <dbReference type="ARBA" id="ARBA00004651"/>
    </source>
</evidence>
<evidence type="ECO:0000256" key="6">
    <source>
        <dbReference type="ARBA" id="ARBA00022592"/>
    </source>
</evidence>
<evidence type="ECO:0000256" key="1">
    <source>
        <dbReference type="ARBA" id="ARBA00004432"/>
    </source>
</evidence>
<keyword evidence="13" id="KW-0406">Ion transport</keyword>
<evidence type="ECO:0000256" key="15">
    <source>
        <dbReference type="ARBA" id="ARBA00023180"/>
    </source>
</evidence>
<dbReference type="GO" id="GO:0005326">
    <property type="term" value="F:neurotransmitter transmembrane transporter activity"/>
    <property type="evidence" value="ECO:0007669"/>
    <property type="project" value="TreeGrafter"/>
</dbReference>
<dbReference type="GO" id="GO:0005886">
    <property type="term" value="C:plasma membrane"/>
    <property type="evidence" value="ECO:0007669"/>
    <property type="project" value="UniProtKB-SubCell"/>
</dbReference>
<evidence type="ECO:0000256" key="9">
    <source>
        <dbReference type="ARBA" id="ARBA00022847"/>
    </source>
</evidence>
<keyword evidence="10 18" id="KW-1133">Transmembrane helix</keyword>
<evidence type="ECO:0000256" key="16">
    <source>
        <dbReference type="ARBA" id="ARBA00023201"/>
    </source>
</evidence>
<evidence type="ECO:0000256" key="10">
    <source>
        <dbReference type="ARBA" id="ARBA00022989"/>
    </source>
</evidence>
<dbReference type="PANTHER" id="PTHR11662">
    <property type="entry name" value="SOLUTE CARRIER FAMILY 17"/>
    <property type="match status" value="1"/>
</dbReference>
<dbReference type="Proteomes" id="UP001497482">
    <property type="component" value="Chromosome 20"/>
</dbReference>
<evidence type="ECO:0000256" key="17">
    <source>
        <dbReference type="ARBA" id="ARBA00023329"/>
    </source>
</evidence>
<dbReference type="GO" id="GO:0015293">
    <property type="term" value="F:symporter activity"/>
    <property type="evidence" value="ECO:0007669"/>
    <property type="project" value="UniProtKB-KW"/>
</dbReference>
<feature type="transmembrane region" description="Helical" evidence="18">
    <location>
        <begin position="168"/>
        <end position="186"/>
    </location>
</feature>
<feature type="transmembrane region" description="Helical" evidence="18">
    <location>
        <begin position="137"/>
        <end position="162"/>
    </location>
</feature>